<evidence type="ECO:0000313" key="10">
    <source>
        <dbReference type="Proteomes" id="UP000515154"/>
    </source>
</evidence>
<dbReference type="PROSITE" id="PS50119">
    <property type="entry name" value="ZF_BBOX"/>
    <property type="match status" value="1"/>
</dbReference>
<reference evidence="11" key="1">
    <citation type="submission" date="2025-08" db="UniProtKB">
        <authorList>
            <consortium name="RefSeq"/>
        </authorList>
    </citation>
    <scope>IDENTIFICATION</scope>
</reference>
<dbReference type="PROSITE" id="PS50089">
    <property type="entry name" value="ZF_RING_2"/>
    <property type="match status" value="1"/>
</dbReference>
<dbReference type="InterPro" id="IPR000315">
    <property type="entry name" value="Znf_B-box"/>
</dbReference>
<dbReference type="KEGG" id="osn:115226564"/>
<sequence>MSGDILKQMETSCDSNFTQRNPLLCVLCHEQYDDPCIFACFHSFCARCLRGRAVAGKMKCPLCSSTTILKEGHILPPSDVLLKFLVESSSEEERVECANCDSHKGHMFFCNTCCQPLCGVCREETHKAKMFDRHEIILLSKKTKEVHKRCALHGEQFIMFSTEKKVMVCIKCFRDMKVESRAHCVDLETAYNQSCTKLDQAVHSIQELQNSVKEGIQLLRSLLDEIQQKSQAEKDAILELYESMLHRINEMKTQLLEEVKRQYYAKEKLFKAQLLYLNTLLPTLHVNLVTCSAFSSSANKFEFLNLSFVLMERLQSLALQKHPLRPTQGSQVNTDHKNEFAKCLEPLLFPNLCREFTSSTNNSNTFAPTVKLELSKVHHSNNNKLTTSTNTTAGHQNSSSQHHHHHHNNPTTTSPNTATTTTTTLPTASSGGSSVTASLINYSINFNNYRRSNGKSNSIIKFIDAKGPFADHCNEFDVVHRDLIQKLDHLKLEAQELHRDLTLRRCLAKKTVIADLRKIVSLLEEQLHRHHLNLEHKQPLLEKHWEDSVQRIANEQELYQAQLNDVNRLKQECHHLSTIVMQLSSFVSSISAVTERIAPKLAQSSKDADHENQIHALFEQINTITNPDSQHRHISMTSAPCNTGLCKPEKAPNRLPPYTDTAVKKS</sequence>
<keyword evidence="10" id="KW-1185">Reference proteome</keyword>
<keyword evidence="4" id="KW-0862">Zinc</keyword>
<dbReference type="SUPFAM" id="SSF57850">
    <property type="entry name" value="RING/U-box"/>
    <property type="match status" value="1"/>
</dbReference>
<dbReference type="Gene3D" id="1.20.58.1540">
    <property type="entry name" value="Actin interacting protein 3, C-terminal domain"/>
    <property type="match status" value="1"/>
</dbReference>
<feature type="region of interest" description="Disordered" evidence="7">
    <location>
        <begin position="377"/>
        <end position="433"/>
    </location>
</feature>
<dbReference type="GO" id="GO:0030544">
    <property type="term" value="F:Hsp70 protein binding"/>
    <property type="evidence" value="ECO:0007669"/>
    <property type="project" value="InterPro"/>
</dbReference>
<dbReference type="PROSITE" id="PS00518">
    <property type="entry name" value="ZF_RING_1"/>
    <property type="match status" value="1"/>
</dbReference>
<evidence type="ECO:0000256" key="3">
    <source>
        <dbReference type="ARBA" id="ARBA00022771"/>
    </source>
</evidence>
<proteinExistence type="predicted"/>
<accession>A0A6P7TVU4</accession>
<name>A0A6P7TVU4_9MOLL</name>
<keyword evidence="2" id="KW-0479">Metal-binding</keyword>
<dbReference type="PANTHER" id="PTHR22635:SF0">
    <property type="entry name" value="RING FINGER PROTEIN 207"/>
    <property type="match status" value="1"/>
</dbReference>
<dbReference type="SMART" id="SM00184">
    <property type="entry name" value="RING"/>
    <property type="match status" value="1"/>
</dbReference>
<evidence type="ECO:0000313" key="11">
    <source>
        <dbReference type="RefSeq" id="XP_029653427.1"/>
    </source>
</evidence>
<evidence type="ECO:0000259" key="8">
    <source>
        <dbReference type="PROSITE" id="PS50089"/>
    </source>
</evidence>
<evidence type="ECO:0000259" key="9">
    <source>
        <dbReference type="PROSITE" id="PS50119"/>
    </source>
</evidence>
<keyword evidence="3 5" id="KW-0863">Zinc-finger</keyword>
<dbReference type="Gene3D" id="3.30.160.60">
    <property type="entry name" value="Classic Zinc Finger"/>
    <property type="match status" value="1"/>
</dbReference>
<feature type="compositionally biased region" description="Low complexity" evidence="7">
    <location>
        <begin position="380"/>
        <end position="400"/>
    </location>
</feature>
<feature type="coiled-coil region" evidence="6">
    <location>
        <begin position="205"/>
        <end position="258"/>
    </location>
</feature>
<feature type="domain" description="RING-type" evidence="8">
    <location>
        <begin position="25"/>
        <end position="64"/>
    </location>
</feature>
<dbReference type="CDD" id="cd19814">
    <property type="entry name" value="Bbox1_RNF207-like"/>
    <property type="match status" value="1"/>
</dbReference>
<feature type="region of interest" description="Disordered" evidence="7">
    <location>
        <begin position="647"/>
        <end position="666"/>
    </location>
</feature>
<evidence type="ECO:0000256" key="6">
    <source>
        <dbReference type="SAM" id="Coils"/>
    </source>
</evidence>
<dbReference type="InterPro" id="IPR001841">
    <property type="entry name" value="Znf_RING"/>
</dbReference>
<dbReference type="GO" id="GO:0008270">
    <property type="term" value="F:zinc ion binding"/>
    <property type="evidence" value="ECO:0007669"/>
    <property type="project" value="UniProtKB-KW"/>
</dbReference>
<dbReference type="InterPro" id="IPR013083">
    <property type="entry name" value="Znf_RING/FYVE/PHD"/>
</dbReference>
<dbReference type="SMART" id="SM00336">
    <property type="entry name" value="BBOX"/>
    <property type="match status" value="1"/>
</dbReference>
<dbReference type="InterPro" id="IPR018957">
    <property type="entry name" value="Znf_C3HC4_RING-type"/>
</dbReference>
<evidence type="ECO:0000256" key="4">
    <source>
        <dbReference type="ARBA" id="ARBA00022833"/>
    </source>
</evidence>
<evidence type="ECO:0000256" key="7">
    <source>
        <dbReference type="SAM" id="MobiDB-lite"/>
    </source>
</evidence>
<feature type="compositionally biased region" description="Low complexity" evidence="7">
    <location>
        <begin position="409"/>
        <end position="433"/>
    </location>
</feature>
<dbReference type="InterPro" id="IPR039320">
    <property type="entry name" value="RNF207"/>
</dbReference>
<evidence type="ECO:0000256" key="5">
    <source>
        <dbReference type="PROSITE-ProRule" id="PRU00024"/>
    </source>
</evidence>
<gene>
    <name evidence="11" type="primary">LOC115226564</name>
</gene>
<evidence type="ECO:0000256" key="2">
    <source>
        <dbReference type="ARBA" id="ARBA00022723"/>
    </source>
</evidence>
<keyword evidence="6" id="KW-0175">Coiled coil</keyword>
<dbReference type="InterPro" id="IPR017907">
    <property type="entry name" value="Znf_RING_CS"/>
</dbReference>
<organism evidence="10 11">
    <name type="scientific">Octopus sinensis</name>
    <name type="common">East Asian common octopus</name>
    <dbReference type="NCBI Taxonomy" id="2607531"/>
    <lineage>
        <taxon>Eukaryota</taxon>
        <taxon>Metazoa</taxon>
        <taxon>Spiralia</taxon>
        <taxon>Lophotrochozoa</taxon>
        <taxon>Mollusca</taxon>
        <taxon>Cephalopoda</taxon>
        <taxon>Coleoidea</taxon>
        <taxon>Octopodiformes</taxon>
        <taxon>Octopoda</taxon>
        <taxon>Incirrata</taxon>
        <taxon>Octopodidae</taxon>
        <taxon>Octopus</taxon>
    </lineage>
</organism>
<protein>
    <recommendedName>
        <fullName evidence="1">RING finger protein 207</fullName>
    </recommendedName>
</protein>
<feature type="domain" description="B box-type" evidence="9">
    <location>
        <begin position="92"/>
        <end position="139"/>
    </location>
</feature>
<dbReference type="GO" id="GO:0048471">
    <property type="term" value="C:perinuclear region of cytoplasm"/>
    <property type="evidence" value="ECO:0007669"/>
    <property type="project" value="TreeGrafter"/>
</dbReference>
<dbReference type="PANTHER" id="PTHR22635">
    <property type="entry name" value="RING FINGER PROTEIN 207"/>
    <property type="match status" value="1"/>
</dbReference>
<dbReference type="AlphaFoldDB" id="A0A6P7TVU4"/>
<dbReference type="Gene3D" id="3.30.40.10">
    <property type="entry name" value="Zinc/RING finger domain, C3HC4 (zinc finger)"/>
    <property type="match status" value="1"/>
</dbReference>
<dbReference type="Pfam" id="PF00643">
    <property type="entry name" value="zf-B_box"/>
    <property type="match status" value="1"/>
</dbReference>
<dbReference type="GO" id="GO:0044325">
    <property type="term" value="F:transmembrane transporter binding"/>
    <property type="evidence" value="ECO:0007669"/>
    <property type="project" value="TreeGrafter"/>
</dbReference>
<dbReference type="Pfam" id="PF00097">
    <property type="entry name" value="zf-C3HC4"/>
    <property type="match status" value="1"/>
</dbReference>
<dbReference type="Proteomes" id="UP000515154">
    <property type="component" value="Linkage group LG30"/>
</dbReference>
<dbReference type="RefSeq" id="XP_029653427.1">
    <property type="nucleotide sequence ID" value="XM_029797567.2"/>
</dbReference>
<evidence type="ECO:0000256" key="1">
    <source>
        <dbReference type="ARBA" id="ARBA00021526"/>
    </source>
</evidence>